<dbReference type="PROSITE" id="PS50287">
    <property type="entry name" value="SRCR_2"/>
    <property type="match status" value="1"/>
</dbReference>
<dbReference type="InterPro" id="IPR036772">
    <property type="entry name" value="SRCR-like_dom_sf"/>
</dbReference>
<dbReference type="SUPFAM" id="SSF56487">
    <property type="entry name" value="SRCR-like"/>
    <property type="match status" value="1"/>
</dbReference>
<dbReference type="PROSITE" id="PS50092">
    <property type="entry name" value="TSP1"/>
    <property type="match status" value="1"/>
</dbReference>
<evidence type="ECO:0000256" key="1">
    <source>
        <dbReference type="ARBA" id="ARBA00023157"/>
    </source>
</evidence>
<dbReference type="Gene3D" id="2.20.100.10">
    <property type="entry name" value="Thrombospondin type-1 (TSP1) repeat"/>
    <property type="match status" value="1"/>
</dbReference>
<evidence type="ECO:0000313" key="4">
    <source>
        <dbReference type="Ensembl" id="ENSCINP00000032861.1"/>
    </source>
</evidence>
<dbReference type="InterPro" id="IPR036383">
    <property type="entry name" value="TSP1_rpt_sf"/>
</dbReference>
<accession>H2XT77</accession>
<sequence>MCRGISVDKELCNTITCPYWTPWGPWSECSNKHKCGTGSKRRERTCLLVEPETKTTCVGDAVAEWSCRLTNCQGPLKLSEKTKGVVYIADDADYFNVTWRAVCKSSHTTMDVQMKIKDTVCRSINMFSTMHKYQNVSATLGPPYLIPVKCSANESYLMKCEHSGLKEQKCDSQLYVSCSGLKDGWYAPGNGYQYFVVPCS</sequence>
<keyword evidence="5" id="KW-1185">Reference proteome</keyword>
<feature type="disulfide bond" evidence="2">
    <location>
        <begin position="150"/>
        <end position="160"/>
    </location>
</feature>
<name>H2XT77_CIOIN</name>
<dbReference type="InterPro" id="IPR001190">
    <property type="entry name" value="SRCR"/>
</dbReference>
<reference evidence="4" key="2">
    <citation type="journal article" date="2008" name="Genome Biol.">
        <title>Improved genome assembly and evidence-based global gene model set for the chordate Ciona intestinalis: new insight into intron and operon populations.</title>
        <authorList>
            <person name="Satou Y."/>
            <person name="Mineta K."/>
            <person name="Ogasawara M."/>
            <person name="Sasakura Y."/>
            <person name="Shoguchi E."/>
            <person name="Ueno K."/>
            <person name="Yamada L."/>
            <person name="Matsumoto J."/>
            <person name="Wasserscheid J."/>
            <person name="Dewar K."/>
            <person name="Wiley G.B."/>
            <person name="Macmil S.L."/>
            <person name="Roe B.A."/>
            <person name="Zeller R.W."/>
            <person name="Hastings K.E."/>
            <person name="Lemaire P."/>
            <person name="Lindquist E."/>
            <person name="Endo T."/>
            <person name="Hotta K."/>
            <person name="Inaba K."/>
        </authorList>
    </citation>
    <scope>NUCLEOTIDE SEQUENCE [LARGE SCALE GENOMIC DNA]</scope>
    <source>
        <strain evidence="4">wild type</strain>
    </source>
</reference>
<reference evidence="5" key="1">
    <citation type="journal article" date="2002" name="Science">
        <title>The draft genome of Ciona intestinalis: insights into chordate and vertebrate origins.</title>
        <authorList>
            <person name="Dehal P."/>
            <person name="Satou Y."/>
            <person name="Campbell R.K."/>
            <person name="Chapman J."/>
            <person name="Degnan B."/>
            <person name="De Tomaso A."/>
            <person name="Davidson B."/>
            <person name="Di Gregorio A."/>
            <person name="Gelpke M."/>
            <person name="Goodstein D.M."/>
            <person name="Harafuji N."/>
            <person name="Hastings K.E."/>
            <person name="Ho I."/>
            <person name="Hotta K."/>
            <person name="Huang W."/>
            <person name="Kawashima T."/>
            <person name="Lemaire P."/>
            <person name="Martinez D."/>
            <person name="Meinertzhagen I.A."/>
            <person name="Necula S."/>
            <person name="Nonaka M."/>
            <person name="Putnam N."/>
            <person name="Rash S."/>
            <person name="Saiga H."/>
            <person name="Satake M."/>
            <person name="Terry A."/>
            <person name="Yamada L."/>
            <person name="Wang H.G."/>
            <person name="Awazu S."/>
            <person name="Azumi K."/>
            <person name="Boore J."/>
            <person name="Branno M."/>
            <person name="Chin-Bow S."/>
            <person name="DeSantis R."/>
            <person name="Doyle S."/>
            <person name="Francino P."/>
            <person name="Keys D.N."/>
            <person name="Haga S."/>
            <person name="Hayashi H."/>
            <person name="Hino K."/>
            <person name="Imai K.S."/>
            <person name="Inaba K."/>
            <person name="Kano S."/>
            <person name="Kobayashi K."/>
            <person name="Kobayashi M."/>
            <person name="Lee B.I."/>
            <person name="Makabe K.W."/>
            <person name="Manohar C."/>
            <person name="Matassi G."/>
            <person name="Medina M."/>
            <person name="Mochizuki Y."/>
            <person name="Mount S."/>
            <person name="Morishita T."/>
            <person name="Miura S."/>
            <person name="Nakayama A."/>
            <person name="Nishizaka S."/>
            <person name="Nomoto H."/>
            <person name="Ohta F."/>
            <person name="Oishi K."/>
            <person name="Rigoutsos I."/>
            <person name="Sano M."/>
            <person name="Sasaki A."/>
            <person name="Sasakura Y."/>
            <person name="Shoguchi E."/>
            <person name="Shin-i T."/>
            <person name="Spagnuolo A."/>
            <person name="Stainier D."/>
            <person name="Suzuki M.M."/>
            <person name="Tassy O."/>
            <person name="Takatori N."/>
            <person name="Tokuoka M."/>
            <person name="Yagi K."/>
            <person name="Yoshizaki F."/>
            <person name="Wada S."/>
            <person name="Zhang C."/>
            <person name="Hyatt P.D."/>
            <person name="Larimer F."/>
            <person name="Detter C."/>
            <person name="Doggett N."/>
            <person name="Glavina T."/>
            <person name="Hawkins T."/>
            <person name="Richardson P."/>
            <person name="Lucas S."/>
            <person name="Kohara Y."/>
            <person name="Levine M."/>
            <person name="Satoh N."/>
            <person name="Rokhsar D.S."/>
        </authorList>
    </citation>
    <scope>NUCLEOTIDE SEQUENCE [LARGE SCALE GENOMIC DNA]</scope>
</reference>
<proteinExistence type="predicted"/>
<feature type="domain" description="SRCR" evidence="3">
    <location>
        <begin position="67"/>
        <end position="179"/>
    </location>
</feature>
<evidence type="ECO:0000259" key="3">
    <source>
        <dbReference type="PROSITE" id="PS50287"/>
    </source>
</evidence>
<keyword evidence="1 2" id="KW-1015">Disulfide bond</keyword>
<reference evidence="4" key="4">
    <citation type="submission" date="2025-09" db="UniProtKB">
        <authorList>
            <consortium name="Ensembl"/>
        </authorList>
    </citation>
    <scope>IDENTIFICATION</scope>
</reference>
<dbReference type="Proteomes" id="UP000008144">
    <property type="component" value="Chromosome 3"/>
</dbReference>
<dbReference type="Pfam" id="PF00530">
    <property type="entry name" value="SRCR"/>
    <property type="match status" value="1"/>
</dbReference>
<reference evidence="4" key="3">
    <citation type="submission" date="2025-08" db="UniProtKB">
        <authorList>
            <consortium name="Ensembl"/>
        </authorList>
    </citation>
    <scope>IDENTIFICATION</scope>
</reference>
<comment type="caution">
    <text evidence="2">Lacks conserved residue(s) required for the propagation of feature annotation.</text>
</comment>
<dbReference type="Gene3D" id="3.10.250.10">
    <property type="entry name" value="SRCR-like domain"/>
    <property type="match status" value="1"/>
</dbReference>
<dbReference type="GO" id="GO:0016020">
    <property type="term" value="C:membrane"/>
    <property type="evidence" value="ECO:0007669"/>
    <property type="project" value="InterPro"/>
</dbReference>
<dbReference type="SUPFAM" id="SSF82895">
    <property type="entry name" value="TSP-1 type 1 repeat"/>
    <property type="match status" value="1"/>
</dbReference>
<evidence type="ECO:0000313" key="5">
    <source>
        <dbReference type="Proteomes" id="UP000008144"/>
    </source>
</evidence>
<dbReference type="AlphaFoldDB" id="H2XT77"/>
<dbReference type="EMBL" id="EAAA01001701">
    <property type="status" value="NOT_ANNOTATED_CDS"/>
    <property type="molecule type" value="Genomic_DNA"/>
</dbReference>
<dbReference type="Pfam" id="PF00090">
    <property type="entry name" value="TSP_1"/>
    <property type="match status" value="1"/>
</dbReference>
<dbReference type="InParanoid" id="H2XT77"/>
<protein>
    <recommendedName>
        <fullName evidence="3">SRCR domain-containing protein</fullName>
    </recommendedName>
</protein>
<dbReference type="InterPro" id="IPR000884">
    <property type="entry name" value="TSP1_rpt"/>
</dbReference>
<evidence type="ECO:0000256" key="2">
    <source>
        <dbReference type="PROSITE-ProRule" id="PRU00196"/>
    </source>
</evidence>
<dbReference type="HOGENOM" id="CLU_1368966_0_0_1"/>
<organism evidence="4 5">
    <name type="scientific">Ciona intestinalis</name>
    <name type="common">Transparent sea squirt</name>
    <name type="synonym">Ascidia intestinalis</name>
    <dbReference type="NCBI Taxonomy" id="7719"/>
    <lineage>
        <taxon>Eukaryota</taxon>
        <taxon>Metazoa</taxon>
        <taxon>Chordata</taxon>
        <taxon>Tunicata</taxon>
        <taxon>Ascidiacea</taxon>
        <taxon>Phlebobranchia</taxon>
        <taxon>Cionidae</taxon>
        <taxon>Ciona</taxon>
    </lineage>
</organism>
<dbReference type="Ensembl" id="ENSCINT00000035717.1">
    <property type="protein sequence ID" value="ENSCINP00000032861.1"/>
    <property type="gene ID" value="ENSCING00000020796.1"/>
</dbReference>